<proteinExistence type="predicted"/>
<gene>
    <name evidence="3" type="primary">PowCR01_000085200</name>
    <name evidence="3" type="ORF">POWCR01_000085200</name>
</gene>
<sequence>MKLQLCRVLTGIIGTKKLWIAYLKNFYFKYIFYIKNSVIHNRCLSELTSPFITFFKQNKILPFNKEKENDYNSFVKCNSWINYWKILFQPEFLKNTNTLGVKNALRYFGTMKNSEHFILENMYTNEITCQFINIQKNKSKLTTKSSPTSSNRTKTSKQAKLFEDEKGKSSSKVEYTRIKEKNAHENLPPISFNNNNTIPTHVKTKSNDISIPQDVIISTSDTISPNNVHIYTEKQHPPQGKQDKTYPQIKDQLLLANKTPLTKPTHDATKKQTQNQVPAVSTITSTNKTPSITTNVVSTLTSNTHTNTTKTPIITPIIDTIEENLNYKVIGNPKSSLLYADNISSNKHDVVVTSYTEYLTIKNFFAIISLNAGSQQIPTFSHIYTNRGNSATPVATTPVKNAKYGNQTANLSNGKPKNYQTSTTLEDFPLLTNIMPTLLIILGIITIIFLLNKYTPIGLLLGRKRRRNRKDLPRIPAIHEELIYENTHKSRYQKGDHELEGKIMGSDVLIKLPRINRYRKSLQKEDEKNKTALIETHMEVLEECKNNEWELHKGDFLEICLHGFINDKNANCTYTGYIESTGNDIKKEKTIQYLKKQGILWNNWIENHRNRIEKWKKEEWFKILKNAWEKEQHTYQDKIKKTEENILKEPVVQSIENKKNIWKEWISKQATLIEIFNRRESIKALSDKTNKKDNCGINEYNNVSNKNISGLEYAKIDEFYKKKNIIKKLMVQIHMMVLEESIKEDIMKNKELCIDNFIGGIYKKNIYDEILNILEENCNDLKVCELEVTNAYIDE</sequence>
<dbReference type="Proteomes" id="UP000243200">
    <property type="component" value="Unassembled WGS sequence"/>
</dbReference>
<evidence type="ECO:0000313" key="4">
    <source>
        <dbReference type="Proteomes" id="UP000243200"/>
    </source>
</evidence>
<name>A0A1C3KHC8_PLAOA</name>
<protein>
    <submittedName>
        <fullName evidence="3">STP1 protein</fullName>
    </submittedName>
</protein>
<feature type="transmembrane region" description="Helical" evidence="2">
    <location>
        <begin position="438"/>
        <end position="461"/>
    </location>
</feature>
<dbReference type="VEuPathDB" id="PlasmoDB:POWCR01_000085200"/>
<keyword evidence="2" id="KW-0812">Transmembrane</keyword>
<feature type="compositionally biased region" description="Low complexity" evidence="1">
    <location>
        <begin position="140"/>
        <end position="150"/>
    </location>
</feature>
<dbReference type="OrthoDB" id="383264at2759"/>
<reference evidence="3 4" key="1">
    <citation type="submission" date="2016-06" db="EMBL/GenBank/DDBJ databases">
        <authorList>
            <consortium name="Pathogen Informatics"/>
        </authorList>
    </citation>
    <scope>NUCLEOTIDE SEQUENCE [LARGE SCALE GENOMIC DNA]</scope>
</reference>
<dbReference type="EMBL" id="FLRJ01000251">
    <property type="protein sequence ID" value="SBT73141.1"/>
    <property type="molecule type" value="Genomic_DNA"/>
</dbReference>
<dbReference type="VEuPathDB" id="PlasmoDB:PocGH01_00030700"/>
<keyword evidence="2" id="KW-1133">Transmembrane helix</keyword>
<accession>A0A1C3KHC8</accession>
<evidence type="ECO:0000256" key="2">
    <source>
        <dbReference type="SAM" id="Phobius"/>
    </source>
</evidence>
<keyword evidence="2" id="KW-0472">Membrane</keyword>
<feature type="region of interest" description="Disordered" evidence="1">
    <location>
        <begin position="140"/>
        <end position="168"/>
    </location>
</feature>
<dbReference type="AlphaFoldDB" id="A0A1C3KHC8"/>
<evidence type="ECO:0000256" key="1">
    <source>
        <dbReference type="SAM" id="MobiDB-lite"/>
    </source>
</evidence>
<evidence type="ECO:0000313" key="3">
    <source>
        <dbReference type="EMBL" id="SBT73141.1"/>
    </source>
</evidence>
<organism evidence="3 4">
    <name type="scientific">Plasmodium ovale</name>
    <name type="common">malaria parasite P. ovale</name>
    <dbReference type="NCBI Taxonomy" id="36330"/>
    <lineage>
        <taxon>Eukaryota</taxon>
        <taxon>Sar</taxon>
        <taxon>Alveolata</taxon>
        <taxon>Apicomplexa</taxon>
        <taxon>Aconoidasida</taxon>
        <taxon>Haemosporida</taxon>
        <taxon>Plasmodiidae</taxon>
        <taxon>Plasmodium</taxon>
        <taxon>Plasmodium (Plasmodium)</taxon>
    </lineage>
</organism>